<sequence>MRATTAAYLLTYAGSVCQWPYEYQFYGQCGLARRDVYAILGMQQLAVLMGPYLAWLCFQRSTGPVMSP</sequence>
<keyword evidence="1" id="KW-0472">Membrane</keyword>
<dbReference type="AlphaFoldDB" id="A0AAQ4FB68"/>
<dbReference type="Proteomes" id="UP001321473">
    <property type="component" value="Unassembled WGS sequence"/>
</dbReference>
<evidence type="ECO:0000313" key="2">
    <source>
        <dbReference type="EMBL" id="KAK8784514.1"/>
    </source>
</evidence>
<keyword evidence="1" id="KW-1133">Transmembrane helix</keyword>
<evidence type="ECO:0000256" key="1">
    <source>
        <dbReference type="SAM" id="Phobius"/>
    </source>
</evidence>
<comment type="caution">
    <text evidence="2">The sequence shown here is derived from an EMBL/GenBank/DDBJ whole genome shotgun (WGS) entry which is preliminary data.</text>
</comment>
<name>A0AAQ4FB68_AMBAM</name>
<feature type="transmembrane region" description="Helical" evidence="1">
    <location>
        <begin position="39"/>
        <end position="58"/>
    </location>
</feature>
<keyword evidence="3" id="KW-1185">Reference proteome</keyword>
<proteinExistence type="predicted"/>
<organism evidence="2 3">
    <name type="scientific">Amblyomma americanum</name>
    <name type="common">Lone star tick</name>
    <dbReference type="NCBI Taxonomy" id="6943"/>
    <lineage>
        <taxon>Eukaryota</taxon>
        <taxon>Metazoa</taxon>
        <taxon>Ecdysozoa</taxon>
        <taxon>Arthropoda</taxon>
        <taxon>Chelicerata</taxon>
        <taxon>Arachnida</taxon>
        <taxon>Acari</taxon>
        <taxon>Parasitiformes</taxon>
        <taxon>Ixodida</taxon>
        <taxon>Ixodoidea</taxon>
        <taxon>Ixodidae</taxon>
        <taxon>Amblyomminae</taxon>
        <taxon>Amblyomma</taxon>
    </lineage>
</organism>
<evidence type="ECO:0000313" key="3">
    <source>
        <dbReference type="Proteomes" id="UP001321473"/>
    </source>
</evidence>
<gene>
    <name evidence="2" type="ORF">V5799_009116</name>
</gene>
<protein>
    <submittedName>
        <fullName evidence="2">Uncharacterized protein</fullName>
    </submittedName>
</protein>
<dbReference type="EMBL" id="JARKHS020004508">
    <property type="protein sequence ID" value="KAK8784514.1"/>
    <property type="molecule type" value="Genomic_DNA"/>
</dbReference>
<keyword evidence="1" id="KW-0812">Transmembrane</keyword>
<reference evidence="2 3" key="1">
    <citation type="journal article" date="2023" name="Arcadia Sci">
        <title>De novo assembly of a long-read Amblyomma americanum tick genome.</title>
        <authorList>
            <person name="Chou S."/>
            <person name="Poskanzer K.E."/>
            <person name="Rollins M."/>
            <person name="Thuy-Boun P.S."/>
        </authorList>
    </citation>
    <scope>NUCLEOTIDE SEQUENCE [LARGE SCALE GENOMIC DNA]</scope>
    <source>
        <strain evidence="2">F_SG_1</strain>
        <tissue evidence="2">Salivary glands</tissue>
    </source>
</reference>
<feature type="non-terminal residue" evidence="2">
    <location>
        <position position="68"/>
    </location>
</feature>
<accession>A0AAQ4FB68</accession>